<protein>
    <submittedName>
        <fullName evidence="2">Uncharacterized protein</fullName>
    </submittedName>
</protein>
<sequence>MNMCGKKIKKLVNKVVDLDPLRGGDVVLEGLGLPNMMGENTGMFNKAEREKAAAEAMTGSGTASTTAPTTSSDSVQAAVDAERRRRLALSGQNGTILTGASGLLGGANTSQKTLLGV</sequence>
<evidence type="ECO:0000313" key="2">
    <source>
        <dbReference type="EMBL" id="KIQ60186.1"/>
    </source>
</evidence>
<proteinExistence type="predicted"/>
<evidence type="ECO:0000256" key="1">
    <source>
        <dbReference type="SAM" id="MobiDB-lite"/>
    </source>
</evidence>
<organism evidence="2 3">
    <name type="scientific">Pseudomonas fluorescens</name>
    <dbReference type="NCBI Taxonomy" id="294"/>
    <lineage>
        <taxon>Bacteria</taxon>
        <taxon>Pseudomonadati</taxon>
        <taxon>Pseudomonadota</taxon>
        <taxon>Gammaproteobacteria</taxon>
        <taxon>Pseudomonadales</taxon>
        <taxon>Pseudomonadaceae</taxon>
        <taxon>Pseudomonas</taxon>
    </lineage>
</organism>
<reference evidence="2 3" key="1">
    <citation type="submission" date="2015-01" db="EMBL/GenBank/DDBJ databases">
        <title>Draft Genome Sequence of the Biocontrol and Plant Growth-Promoting Rhizobacteria (PGPR) Pseudomonas fluorescens UM270.</title>
        <authorList>
            <person name="Hernandez-Salmeron J.E."/>
            <person name="Santoyo G."/>
            <person name="Moreno-Hagelsieb G."/>
            <person name="Hernandez-Leon R."/>
        </authorList>
    </citation>
    <scope>NUCLEOTIDE SEQUENCE [LARGE SCALE GENOMIC DNA]</scope>
    <source>
        <strain evidence="2 3">UM270</strain>
    </source>
</reference>
<comment type="caution">
    <text evidence="2">The sequence shown here is derived from an EMBL/GenBank/DDBJ whole genome shotgun (WGS) entry which is preliminary data.</text>
</comment>
<dbReference type="AlphaFoldDB" id="A0A0D0NM55"/>
<name>A0A0D0NM55_PSEFL</name>
<feature type="compositionally biased region" description="Low complexity" evidence="1">
    <location>
        <begin position="54"/>
        <end position="74"/>
    </location>
</feature>
<dbReference type="PATRIC" id="fig|294.124.peg.1381"/>
<dbReference type="EMBL" id="JXNZ01000042">
    <property type="protein sequence ID" value="KIQ60186.1"/>
    <property type="molecule type" value="Genomic_DNA"/>
</dbReference>
<gene>
    <name evidence="2" type="ORF">RL74_06750</name>
</gene>
<dbReference type="Proteomes" id="UP000032101">
    <property type="component" value="Unassembled WGS sequence"/>
</dbReference>
<evidence type="ECO:0000313" key="3">
    <source>
        <dbReference type="Proteomes" id="UP000032101"/>
    </source>
</evidence>
<accession>A0A0D0NM55</accession>
<feature type="region of interest" description="Disordered" evidence="1">
    <location>
        <begin position="49"/>
        <end position="78"/>
    </location>
</feature>